<feature type="domain" description="Protein kinase" evidence="4">
    <location>
        <begin position="183"/>
        <end position="474"/>
    </location>
</feature>
<dbReference type="SMART" id="SM00220">
    <property type="entry name" value="S_TKc"/>
    <property type="match status" value="1"/>
</dbReference>
<dbReference type="Proteomes" id="UP001303647">
    <property type="component" value="Unassembled WGS sequence"/>
</dbReference>
<dbReference type="Pfam" id="PF00069">
    <property type="entry name" value="Pkinase"/>
    <property type="match status" value="1"/>
</dbReference>
<keyword evidence="2" id="KW-0547">Nucleotide-binding</keyword>
<evidence type="ECO:0000313" key="6">
    <source>
        <dbReference type="Proteomes" id="UP001303647"/>
    </source>
</evidence>
<reference evidence="5" key="2">
    <citation type="submission" date="2023-05" db="EMBL/GenBank/DDBJ databases">
        <authorList>
            <consortium name="Lawrence Berkeley National Laboratory"/>
            <person name="Steindorff A."/>
            <person name="Hensen N."/>
            <person name="Bonometti L."/>
            <person name="Westerberg I."/>
            <person name="Brannstrom I.O."/>
            <person name="Guillou S."/>
            <person name="Cros-Aarteil S."/>
            <person name="Calhoun S."/>
            <person name="Haridas S."/>
            <person name="Kuo A."/>
            <person name="Mondo S."/>
            <person name="Pangilinan J."/>
            <person name="Riley R."/>
            <person name="Labutti K."/>
            <person name="Andreopoulos B."/>
            <person name="Lipzen A."/>
            <person name="Chen C."/>
            <person name="Yanf M."/>
            <person name="Daum C."/>
            <person name="Ng V."/>
            <person name="Clum A."/>
            <person name="Ohm R."/>
            <person name="Martin F."/>
            <person name="Silar P."/>
            <person name="Natvig D."/>
            <person name="Lalanne C."/>
            <person name="Gautier V."/>
            <person name="Ament-Velasquez S.L."/>
            <person name="Kruys A."/>
            <person name="Hutchinson M.I."/>
            <person name="Powell A.J."/>
            <person name="Barry K."/>
            <person name="Miller A.N."/>
            <person name="Grigoriev I.V."/>
            <person name="Debuchy R."/>
            <person name="Gladieux P."/>
            <person name="Thoren M.H."/>
            <person name="Johannesson H."/>
        </authorList>
    </citation>
    <scope>NUCLEOTIDE SEQUENCE</scope>
    <source>
        <strain evidence="5">CBS 359.72</strain>
    </source>
</reference>
<dbReference type="InterPro" id="IPR000719">
    <property type="entry name" value="Prot_kinase_dom"/>
</dbReference>
<organism evidence="5 6">
    <name type="scientific">Corynascus novoguineensis</name>
    <dbReference type="NCBI Taxonomy" id="1126955"/>
    <lineage>
        <taxon>Eukaryota</taxon>
        <taxon>Fungi</taxon>
        <taxon>Dikarya</taxon>
        <taxon>Ascomycota</taxon>
        <taxon>Pezizomycotina</taxon>
        <taxon>Sordariomycetes</taxon>
        <taxon>Sordariomycetidae</taxon>
        <taxon>Sordariales</taxon>
        <taxon>Chaetomiaceae</taxon>
        <taxon>Corynascus</taxon>
    </lineage>
</organism>
<keyword evidence="5" id="KW-0418">Kinase</keyword>
<dbReference type="SUPFAM" id="SSF56112">
    <property type="entry name" value="Protein kinase-like (PK-like)"/>
    <property type="match status" value="1"/>
</dbReference>
<keyword evidence="6" id="KW-1185">Reference proteome</keyword>
<keyword evidence="5" id="KW-0808">Transferase</keyword>
<keyword evidence="3" id="KW-0067">ATP-binding</keyword>
<dbReference type="AlphaFoldDB" id="A0AAN7CMW9"/>
<evidence type="ECO:0000256" key="3">
    <source>
        <dbReference type="ARBA" id="ARBA00022840"/>
    </source>
</evidence>
<evidence type="ECO:0000259" key="4">
    <source>
        <dbReference type="PROSITE" id="PS50011"/>
    </source>
</evidence>
<protein>
    <submittedName>
        <fullName evidence="5">Serine/threonine-protein kinase H1</fullName>
    </submittedName>
</protein>
<dbReference type="Gene3D" id="1.10.510.10">
    <property type="entry name" value="Transferase(Phosphotransferase) domain 1"/>
    <property type="match status" value="1"/>
</dbReference>
<dbReference type="InterPro" id="IPR011009">
    <property type="entry name" value="Kinase-like_dom_sf"/>
</dbReference>
<proteinExistence type="predicted"/>
<dbReference type="PANTHER" id="PTHR24055">
    <property type="entry name" value="MITOGEN-ACTIVATED PROTEIN KINASE"/>
    <property type="match status" value="1"/>
</dbReference>
<name>A0AAN7CMW9_9PEZI</name>
<keyword evidence="1" id="KW-0723">Serine/threonine-protein kinase</keyword>
<dbReference type="Gene3D" id="3.30.200.20">
    <property type="entry name" value="Phosphorylase Kinase, domain 1"/>
    <property type="match status" value="1"/>
</dbReference>
<dbReference type="EMBL" id="MU857715">
    <property type="protein sequence ID" value="KAK4245019.1"/>
    <property type="molecule type" value="Genomic_DNA"/>
</dbReference>
<sequence>MAPAATGTSPLSVALEILGKCDEICRRLSLRFAAHHPHNEPLTALLHQHIKTLEAELHCLQASVSRSISDGNAIPTELIRAVTGTKLRVIELLELEHFHSCEEREGHGARAYHNEDKLIRIGLEFRDLLQEVLPGSFCDKTYSQHAFEQFLPKIEDFFAQIARQFRPRYVHTYEKLLDAPYIIDGTAPPCLGSYGIVRKSNHRRTGEALAIKTFPNVFDDETAGKILREIGILEVCDHKNIVRLVEAFKTKDDGLSMHLVITPWAPCTLHVFLHMPQPVRADRCAWFQPGSLESDLSVYRIMYELADAVTYLHANEIKHKDIKPENILLYREGNAAEITPLITDFGVSKVFSKDALTNYTDSTRSCLAPEQLHKESSTLKADIWQLGCGFAHLLALAAGGKLAHEKLLDSYMRSNDQKCSYIIAEEHSSFMGALGNICMRGNAALRRAYFVVSSMLDLDPSQRLDIECVRTSLVKTPGRAGA</sequence>
<dbReference type="PROSITE" id="PS00108">
    <property type="entry name" value="PROTEIN_KINASE_ST"/>
    <property type="match status" value="1"/>
</dbReference>
<dbReference type="PROSITE" id="PS50011">
    <property type="entry name" value="PROTEIN_KINASE_DOM"/>
    <property type="match status" value="1"/>
</dbReference>
<evidence type="ECO:0000256" key="1">
    <source>
        <dbReference type="ARBA" id="ARBA00022527"/>
    </source>
</evidence>
<dbReference type="InterPro" id="IPR008271">
    <property type="entry name" value="Ser/Thr_kinase_AS"/>
</dbReference>
<evidence type="ECO:0000256" key="2">
    <source>
        <dbReference type="ARBA" id="ARBA00022741"/>
    </source>
</evidence>
<dbReference type="InterPro" id="IPR050117">
    <property type="entry name" value="MAPK"/>
</dbReference>
<evidence type="ECO:0000313" key="5">
    <source>
        <dbReference type="EMBL" id="KAK4245019.1"/>
    </source>
</evidence>
<accession>A0AAN7CMW9</accession>
<comment type="caution">
    <text evidence="5">The sequence shown here is derived from an EMBL/GenBank/DDBJ whole genome shotgun (WGS) entry which is preliminary data.</text>
</comment>
<dbReference type="GO" id="GO:0005524">
    <property type="term" value="F:ATP binding"/>
    <property type="evidence" value="ECO:0007669"/>
    <property type="project" value="UniProtKB-KW"/>
</dbReference>
<gene>
    <name evidence="5" type="ORF">C7999DRAFT_34632</name>
</gene>
<reference evidence="5" key="1">
    <citation type="journal article" date="2023" name="Mol. Phylogenet. Evol.">
        <title>Genome-scale phylogeny and comparative genomics of the fungal order Sordariales.</title>
        <authorList>
            <person name="Hensen N."/>
            <person name="Bonometti L."/>
            <person name="Westerberg I."/>
            <person name="Brannstrom I.O."/>
            <person name="Guillou S."/>
            <person name="Cros-Aarteil S."/>
            <person name="Calhoun S."/>
            <person name="Haridas S."/>
            <person name="Kuo A."/>
            <person name="Mondo S."/>
            <person name="Pangilinan J."/>
            <person name="Riley R."/>
            <person name="LaButti K."/>
            <person name="Andreopoulos B."/>
            <person name="Lipzen A."/>
            <person name="Chen C."/>
            <person name="Yan M."/>
            <person name="Daum C."/>
            <person name="Ng V."/>
            <person name="Clum A."/>
            <person name="Steindorff A."/>
            <person name="Ohm R.A."/>
            <person name="Martin F."/>
            <person name="Silar P."/>
            <person name="Natvig D.O."/>
            <person name="Lalanne C."/>
            <person name="Gautier V."/>
            <person name="Ament-Velasquez S.L."/>
            <person name="Kruys A."/>
            <person name="Hutchinson M.I."/>
            <person name="Powell A.J."/>
            <person name="Barry K."/>
            <person name="Miller A.N."/>
            <person name="Grigoriev I.V."/>
            <person name="Debuchy R."/>
            <person name="Gladieux P."/>
            <person name="Hiltunen Thoren M."/>
            <person name="Johannesson H."/>
        </authorList>
    </citation>
    <scope>NUCLEOTIDE SEQUENCE</scope>
    <source>
        <strain evidence="5">CBS 359.72</strain>
    </source>
</reference>
<dbReference type="GO" id="GO:0004674">
    <property type="term" value="F:protein serine/threonine kinase activity"/>
    <property type="evidence" value="ECO:0007669"/>
    <property type="project" value="UniProtKB-KW"/>
</dbReference>